<feature type="region of interest" description="Disordered" evidence="1">
    <location>
        <begin position="480"/>
        <end position="506"/>
    </location>
</feature>
<dbReference type="AlphaFoldDB" id="K1VT26"/>
<dbReference type="Proteomes" id="UP000006757">
    <property type="component" value="Unassembled WGS sequence"/>
</dbReference>
<feature type="region of interest" description="Disordered" evidence="1">
    <location>
        <begin position="628"/>
        <end position="680"/>
    </location>
</feature>
<feature type="compositionally biased region" description="Basic and acidic residues" evidence="1">
    <location>
        <begin position="480"/>
        <end position="491"/>
    </location>
</feature>
<dbReference type="InParanoid" id="K1VT26"/>
<feature type="compositionally biased region" description="Polar residues" evidence="1">
    <location>
        <begin position="12"/>
        <end position="26"/>
    </location>
</feature>
<name>K1VT26_TRIAC</name>
<comment type="caution">
    <text evidence="2">The sequence shown here is derived from an EMBL/GenBank/DDBJ whole genome shotgun (WGS) entry which is preliminary data.</text>
</comment>
<evidence type="ECO:0000313" key="3">
    <source>
        <dbReference type="Proteomes" id="UP000006757"/>
    </source>
</evidence>
<reference evidence="2 3" key="1">
    <citation type="journal article" date="2012" name="Eukaryot. Cell">
        <title>Genome sequence of the Trichosporon asahii environmental strain CBS 8904.</title>
        <authorList>
            <person name="Yang R.Y."/>
            <person name="Li H.T."/>
            <person name="Zhu H."/>
            <person name="Zhou G.P."/>
            <person name="Wang M."/>
            <person name="Wang L."/>
        </authorList>
    </citation>
    <scope>NUCLEOTIDE SEQUENCE [LARGE SCALE GENOMIC DNA]</scope>
    <source>
        <strain evidence="2 3">CBS 8904</strain>
    </source>
</reference>
<protein>
    <submittedName>
        <fullName evidence="2">Uncharacterized protein</fullName>
    </submittedName>
</protein>
<accession>K1VT26</accession>
<organism evidence="2 3">
    <name type="scientific">Trichosporon asahii var. asahii (strain CBS 8904)</name>
    <name type="common">Yeast</name>
    <dbReference type="NCBI Taxonomy" id="1220162"/>
    <lineage>
        <taxon>Eukaryota</taxon>
        <taxon>Fungi</taxon>
        <taxon>Dikarya</taxon>
        <taxon>Basidiomycota</taxon>
        <taxon>Agaricomycotina</taxon>
        <taxon>Tremellomycetes</taxon>
        <taxon>Trichosporonales</taxon>
        <taxon>Trichosporonaceae</taxon>
        <taxon>Trichosporon</taxon>
    </lineage>
</organism>
<evidence type="ECO:0000313" key="2">
    <source>
        <dbReference type="EMBL" id="EKC99832.1"/>
    </source>
</evidence>
<evidence type="ECO:0000256" key="1">
    <source>
        <dbReference type="SAM" id="MobiDB-lite"/>
    </source>
</evidence>
<gene>
    <name evidence="2" type="ORF">A1Q2_05911</name>
</gene>
<proteinExistence type="predicted"/>
<dbReference type="HOGENOM" id="CLU_404494_0_0_1"/>
<keyword evidence="3" id="KW-1185">Reference proteome</keyword>
<feature type="region of interest" description="Disordered" evidence="1">
    <location>
        <begin position="1"/>
        <end position="38"/>
    </location>
</feature>
<dbReference type="EMBL" id="AMBO01000361">
    <property type="protein sequence ID" value="EKC99832.1"/>
    <property type="molecule type" value="Genomic_DNA"/>
</dbReference>
<sequence>MALNSPHPRTAASASSQVISPATTLSRRPPPTPDDGPTRLACTITTAANIVPFHQTRILKLRNGHWSESPIQLTVFGVSNFHQTMAVEQVERTLRNLPPSAITHEHLKVSPSNVDSDGVAETAQVSWQPKAWFKNVDLVAEMDRVRQHLNANFTACWSTSAGDDRRCVGQFNFAQRSSSVTITAAQATASVRKFCELKGHDVRCMAALGFGNDPGGARKSRVIVTLKHPESMRQLEKQVAEETGKGGSFLGVSCKVTFRPTQDVVPVPFPSMIVGLDRSEVPHDDLVAELEYIVKQFNTLYGVAESLLPLGPERFVSVYDEHVFAIPSCIGLAEFICQQPVTGAPPYELAFRINGKNLKSADAVAMSQDCAVPQKSEKVRTDVGRPADEVARLRSEVTCGVKEMSKLNANFGTFGADLLSNLGRLFSQLKRSTDVDSAVLTERVSSLTHEMELRLVKLNTDLVDCQIKLLESERDVKHFESEAAGASKEEQEAIGSSGSGPDSDTVLGQMLADGGFSLSSESDRALADDLQPEQQAKAALAAMSRAANVVGPQVPGQQGIRSSFSRDMELKLLLARRKKLVESQMATINHLKASRQYLIMLGEQRNKRTTLRDSTGLGILAKVKGADSPADQGAVAIQDTNRSAGAQASARTRAPPAPNPAAPVPHAKAGMSRPREAASP</sequence>